<dbReference type="InterPro" id="IPR043198">
    <property type="entry name" value="Cyclin/Ssn8"/>
</dbReference>
<dbReference type="Pfam" id="PF00134">
    <property type="entry name" value="Cyclin_N"/>
    <property type="match status" value="1"/>
</dbReference>
<comment type="caution">
    <text evidence="6">The sequence shown here is derived from an EMBL/GenBank/DDBJ whole genome shotgun (WGS) entry which is preliminary data.</text>
</comment>
<evidence type="ECO:0000313" key="7">
    <source>
        <dbReference type="Proteomes" id="UP000190776"/>
    </source>
</evidence>
<dbReference type="InterPro" id="IPR006671">
    <property type="entry name" value="Cyclin_N"/>
</dbReference>
<dbReference type="Gene3D" id="1.10.472.10">
    <property type="entry name" value="Cyclin-like"/>
    <property type="match status" value="2"/>
</dbReference>
<reference evidence="6 7" key="1">
    <citation type="submission" date="2017-01" db="EMBL/GenBank/DDBJ databases">
        <title>Draft genome sequence of Diplodia seriata F98.1, a fungal species involved in grapevine trunk diseases.</title>
        <authorList>
            <person name="Robert-Siegwald G."/>
            <person name="Vallet J."/>
            <person name="Abou-Mansour E."/>
            <person name="Xu J."/>
            <person name="Rey P."/>
            <person name="Bertsch C."/>
            <person name="Rego C."/>
            <person name="Larignon P."/>
            <person name="Fontaine F."/>
            <person name="Lebrun M.-H."/>
        </authorList>
    </citation>
    <scope>NUCLEOTIDE SEQUENCE [LARGE SCALE GENOMIC DNA]</scope>
    <source>
        <strain evidence="6 7">F98.1</strain>
    </source>
</reference>
<feature type="domain" description="Cyclin C-terminal" evidence="5">
    <location>
        <begin position="195"/>
        <end position="342"/>
    </location>
</feature>
<dbReference type="CDD" id="cd20525">
    <property type="entry name" value="CYCLIN_CCNH_rpt2"/>
    <property type="match status" value="1"/>
</dbReference>
<dbReference type="CDD" id="cd20524">
    <property type="entry name" value="CYCLIN_CCNH_rpt1"/>
    <property type="match status" value="1"/>
</dbReference>
<feature type="domain" description="Cyclin N-terminal" evidence="4">
    <location>
        <begin position="119"/>
        <end position="190"/>
    </location>
</feature>
<evidence type="ECO:0000256" key="2">
    <source>
        <dbReference type="ARBA" id="ARBA00023127"/>
    </source>
</evidence>
<dbReference type="Proteomes" id="UP000190776">
    <property type="component" value="Unassembled WGS sequence"/>
</dbReference>
<name>A0A1S8BP38_9PEZI</name>
<keyword evidence="2" id="KW-0195">Cyclin</keyword>
<dbReference type="InterPro" id="IPR036915">
    <property type="entry name" value="Cyclin-like_sf"/>
</dbReference>
<evidence type="ECO:0000256" key="3">
    <source>
        <dbReference type="SAM" id="MobiDB-lite"/>
    </source>
</evidence>
<feature type="region of interest" description="Disordered" evidence="3">
    <location>
        <begin position="380"/>
        <end position="422"/>
    </location>
</feature>
<dbReference type="PANTHER" id="PTHR10026">
    <property type="entry name" value="CYCLIN"/>
    <property type="match status" value="1"/>
</dbReference>
<dbReference type="InterPro" id="IPR031658">
    <property type="entry name" value="Cyclin_C_2"/>
</dbReference>
<feature type="region of interest" description="Disordered" evidence="3">
    <location>
        <begin position="49"/>
        <end position="71"/>
    </location>
</feature>
<dbReference type="STRING" id="420778.A0A1S8BP38"/>
<sequence length="422" mass="47136">MHLTEDDVYRTSTQYRLWSFTPERLRSLRDSTNVNAAERVKANIKRFRAQKSADDAAQQNGASTGSDALDIDPLTPDEELKLVTKICKTCVEFADFAKKNTKFNFPTNVIVSRPTTSKATAVQYVKRFYLFNSIMVYDPKKIMPTCLFLATKTEIHWTPAGELAPLLGARMTAEDILAPEYLVAQALRFTFEIRHPYRGLNGGHMELIALAKGEAAMLPSSGRTPQAAQAEMLKLPERSPSDGPSNSDERAMVNRIGMAYNVARTTLKSIAPISDAYFFYTPAQIWLAAMLLADEPLTLFYIDTKFPSSSATAPADDKQSSAAWQLRTKLIATVRACAQLLETQRRVLEGSELDEECKRIARKRDLCSDPDKADLIGLHAAQKRGGASEGTLDESLAKRRKLERQQSQQQADDFWGPELKKE</sequence>
<dbReference type="GO" id="GO:0006357">
    <property type="term" value="P:regulation of transcription by RNA polymerase II"/>
    <property type="evidence" value="ECO:0007669"/>
    <property type="project" value="InterPro"/>
</dbReference>
<organism evidence="6 7">
    <name type="scientific">Diplodia seriata</name>
    <dbReference type="NCBI Taxonomy" id="420778"/>
    <lineage>
        <taxon>Eukaryota</taxon>
        <taxon>Fungi</taxon>
        <taxon>Dikarya</taxon>
        <taxon>Ascomycota</taxon>
        <taxon>Pezizomycotina</taxon>
        <taxon>Dothideomycetes</taxon>
        <taxon>Dothideomycetes incertae sedis</taxon>
        <taxon>Botryosphaeriales</taxon>
        <taxon>Botryosphaeriaceae</taxon>
        <taxon>Diplodia</taxon>
    </lineage>
</organism>
<dbReference type="SUPFAM" id="SSF47954">
    <property type="entry name" value="Cyclin-like"/>
    <property type="match status" value="2"/>
</dbReference>
<protein>
    <recommendedName>
        <fullName evidence="1">RNA polymerase II holoenzyme cyclin-like subunit</fullName>
    </recommendedName>
</protein>
<proteinExistence type="predicted"/>
<feature type="compositionally biased region" description="Polar residues" evidence="3">
    <location>
        <begin position="57"/>
        <end position="66"/>
    </location>
</feature>
<dbReference type="OrthoDB" id="340962at2759"/>
<gene>
    <name evidence="6" type="ORF">BK809_0005927</name>
</gene>
<evidence type="ECO:0000256" key="1">
    <source>
        <dbReference type="ARBA" id="ARBA00014912"/>
    </source>
</evidence>
<dbReference type="Pfam" id="PF16899">
    <property type="entry name" value="Cyclin_C_2"/>
    <property type="match status" value="1"/>
</dbReference>
<accession>A0A1S8BP38</accession>
<evidence type="ECO:0000313" key="6">
    <source>
        <dbReference type="EMBL" id="OMP89206.1"/>
    </source>
</evidence>
<evidence type="ECO:0000259" key="5">
    <source>
        <dbReference type="Pfam" id="PF16899"/>
    </source>
</evidence>
<dbReference type="EMBL" id="MSZU01000074">
    <property type="protein sequence ID" value="OMP89206.1"/>
    <property type="molecule type" value="Genomic_DNA"/>
</dbReference>
<dbReference type="GO" id="GO:0016538">
    <property type="term" value="F:cyclin-dependent protein serine/threonine kinase regulator activity"/>
    <property type="evidence" value="ECO:0007669"/>
    <property type="project" value="InterPro"/>
</dbReference>
<evidence type="ECO:0000259" key="4">
    <source>
        <dbReference type="Pfam" id="PF00134"/>
    </source>
</evidence>
<dbReference type="AlphaFoldDB" id="A0A1S8BP38"/>